<proteinExistence type="predicted"/>
<dbReference type="OrthoDB" id="5984937at2759"/>
<keyword evidence="1" id="KW-0479">Metal-binding</keyword>
<dbReference type="Pfam" id="PF21056">
    <property type="entry name" value="ZSWIM1-3_RNaseH-like"/>
    <property type="match status" value="1"/>
</dbReference>
<feature type="domain" description="SWIM-type" evidence="3">
    <location>
        <begin position="630"/>
        <end position="666"/>
    </location>
</feature>
<gene>
    <name evidence="4" type="ORF">HOLleu_04347</name>
</gene>
<dbReference type="PANTHER" id="PTHR47456">
    <property type="entry name" value="PHD-TYPE DOMAIN-CONTAINING PROTEIN"/>
    <property type="match status" value="1"/>
</dbReference>
<evidence type="ECO:0000256" key="2">
    <source>
        <dbReference type="SAM" id="MobiDB-lite"/>
    </source>
</evidence>
<dbReference type="GO" id="GO:0008270">
    <property type="term" value="F:zinc ion binding"/>
    <property type="evidence" value="ECO:0007669"/>
    <property type="project" value="UniProtKB-KW"/>
</dbReference>
<evidence type="ECO:0000259" key="3">
    <source>
        <dbReference type="PROSITE" id="PS50966"/>
    </source>
</evidence>
<sequence length="854" mass="98780">MDESFVSGFVNTQDELKQLLECHSRVTLTSFAKWSNDENNKRKRGGNNRLVWKLEDIDENVPLQITNRQILSCQYGKPPQARRTQLQVSDHSYDSRSKKRLRIQKSRKVGCPSKLYIRHIKRFNGFQQPKTVSETQKREAMKALKKQINVNEDATNPQVVIHVKLPLHSSHQNHNVSKESGFSKPIHSAVRHKIYEYVSLGVTSVPLIKRVLKTFVESELCHENEVKPQPNDQAYFPNNRVIQTHVHHALVAGRFSGLDQENLAQKIVVWQETMVQSHFFFRKCTDEESGTAAVTNKSNTERCFPSENGEGVDDMSYKPQNTFLFIHQTKQQQQILQRYGELVLLDATYRTTKYALPLFLVVVRTNVGYIPVAEFVCESETTAHIAEALSIIKDWNPHWKPQFFMIDYSEQEYQALQEVFPESQKYVCSFHREQAWIRWCREGKNQLTANDQQQLLHMLRTIATAESKQKCDRAIKHLRSSKLYLSNDKVRTYTETRWLCICKRWCRAYALPGFNVSVTTNNGVEALNRTLKQFYLKLTTTSTVSSLADTLINDFIPDQIMSYTRNNYICSSQYRAYDAKIPKFLHDRPRSFVKHCLTKIDAASVYASKDVEPMGDNTYKVRSENTQEWYEVFLGDTATLPRCQCASFMLSFMPCKHIFAIFEHSDATWDSLSPLYRDNPYFNLDSDFLSREAQLKTAAAEEQEGDNDTHVQHEEVQSSKSEIIGPCLSVQSCQKRLREKLKVLQDLSFLSSDVPVMSDVILLLDSAHVKLKETIQTENQLPLHQHTKKSNLRQLPQRKKRKKKDPKPKTEMRSAETANRSNDSAPKKRVQCETTSEASGKNLHYFQRYSAKNP</sequence>
<dbReference type="InterPro" id="IPR048324">
    <property type="entry name" value="ZSWIM1-3_RNaseH-like"/>
</dbReference>
<evidence type="ECO:0000256" key="1">
    <source>
        <dbReference type="PROSITE-ProRule" id="PRU00325"/>
    </source>
</evidence>
<reference evidence="4" key="1">
    <citation type="submission" date="2021-10" db="EMBL/GenBank/DDBJ databases">
        <title>Tropical sea cucumber genome reveals ecological adaptation and Cuvierian tubules defense mechanism.</title>
        <authorList>
            <person name="Chen T."/>
        </authorList>
    </citation>
    <scope>NUCLEOTIDE SEQUENCE</scope>
    <source>
        <strain evidence="4">Nanhai2018</strain>
        <tissue evidence="4">Muscle</tissue>
    </source>
</reference>
<keyword evidence="1" id="KW-0862">Zinc</keyword>
<evidence type="ECO:0000313" key="5">
    <source>
        <dbReference type="Proteomes" id="UP001152320"/>
    </source>
</evidence>
<dbReference type="GO" id="GO:0003700">
    <property type="term" value="F:DNA-binding transcription factor activity"/>
    <property type="evidence" value="ECO:0007669"/>
    <property type="project" value="InterPro"/>
</dbReference>
<dbReference type="InterPro" id="IPR007527">
    <property type="entry name" value="Znf_SWIM"/>
</dbReference>
<dbReference type="Pfam" id="PF15299">
    <property type="entry name" value="ALS2CR8"/>
    <property type="match status" value="1"/>
</dbReference>
<evidence type="ECO:0000313" key="4">
    <source>
        <dbReference type="EMBL" id="KAJ8050957.1"/>
    </source>
</evidence>
<dbReference type="InterPro" id="IPR029309">
    <property type="entry name" value="CaRF"/>
</dbReference>
<dbReference type="AlphaFoldDB" id="A0A9Q1CRX3"/>
<keyword evidence="1" id="KW-0863">Zinc-finger</keyword>
<feature type="region of interest" description="Disordered" evidence="2">
    <location>
        <begin position="780"/>
        <end position="854"/>
    </location>
</feature>
<dbReference type="PROSITE" id="PS50966">
    <property type="entry name" value="ZF_SWIM"/>
    <property type="match status" value="1"/>
</dbReference>
<dbReference type="Proteomes" id="UP001152320">
    <property type="component" value="Chromosome 1"/>
</dbReference>
<dbReference type="PANTHER" id="PTHR47456:SF1">
    <property type="entry name" value="PHD-TYPE DOMAIN-CONTAINING PROTEIN"/>
    <property type="match status" value="1"/>
</dbReference>
<protein>
    <submittedName>
        <fullName evidence="4">Calcium-responsive transcription factor</fullName>
    </submittedName>
</protein>
<keyword evidence="5" id="KW-1185">Reference proteome</keyword>
<name>A0A9Q1CRX3_HOLLE</name>
<feature type="compositionally biased region" description="Basic residues" evidence="2">
    <location>
        <begin position="785"/>
        <end position="806"/>
    </location>
</feature>
<dbReference type="EMBL" id="JAIZAY010000001">
    <property type="protein sequence ID" value="KAJ8050957.1"/>
    <property type="molecule type" value="Genomic_DNA"/>
</dbReference>
<accession>A0A9Q1CRX3</accession>
<organism evidence="4 5">
    <name type="scientific">Holothuria leucospilota</name>
    <name type="common">Black long sea cucumber</name>
    <name type="synonym">Mertensiothuria leucospilota</name>
    <dbReference type="NCBI Taxonomy" id="206669"/>
    <lineage>
        <taxon>Eukaryota</taxon>
        <taxon>Metazoa</taxon>
        <taxon>Echinodermata</taxon>
        <taxon>Eleutherozoa</taxon>
        <taxon>Echinozoa</taxon>
        <taxon>Holothuroidea</taxon>
        <taxon>Aspidochirotacea</taxon>
        <taxon>Aspidochirotida</taxon>
        <taxon>Holothuriidae</taxon>
        <taxon>Holothuria</taxon>
    </lineage>
</organism>
<comment type="caution">
    <text evidence="4">The sequence shown here is derived from an EMBL/GenBank/DDBJ whole genome shotgun (WGS) entry which is preliminary data.</text>
</comment>